<dbReference type="Pfam" id="PF00005">
    <property type="entry name" value="ABC_tran"/>
    <property type="match status" value="1"/>
</dbReference>
<evidence type="ECO:0000259" key="9">
    <source>
        <dbReference type="PROSITE" id="PS50893"/>
    </source>
</evidence>
<dbReference type="InterPro" id="IPR003439">
    <property type="entry name" value="ABC_transporter-like_ATP-bd"/>
</dbReference>
<keyword evidence="3 8" id="KW-0812">Transmembrane</keyword>
<dbReference type="SUPFAM" id="SSF52540">
    <property type="entry name" value="P-loop containing nucleoside triphosphate hydrolases"/>
    <property type="match status" value="1"/>
</dbReference>
<dbReference type="Pfam" id="PF00664">
    <property type="entry name" value="ABC_membrane"/>
    <property type="match status" value="1"/>
</dbReference>
<reference evidence="11 12" key="1">
    <citation type="submission" date="2018-07" db="EMBL/GenBank/DDBJ databases">
        <title>Complete genome sequence of Spiroplasma alleghenense PLHS-1 (ATCC 51752).</title>
        <authorList>
            <person name="Chou L."/>
            <person name="Lee T.-Y."/>
            <person name="Tsai Y.-M."/>
            <person name="Kuo C.-H."/>
        </authorList>
    </citation>
    <scope>NUCLEOTIDE SEQUENCE [LARGE SCALE GENOMIC DNA]</scope>
    <source>
        <strain evidence="11 12">PLHS-1</strain>
    </source>
</reference>
<evidence type="ECO:0000259" key="10">
    <source>
        <dbReference type="PROSITE" id="PS50929"/>
    </source>
</evidence>
<keyword evidence="5 11" id="KW-0067">ATP-binding</keyword>
<feature type="transmembrane region" description="Helical" evidence="8">
    <location>
        <begin position="305"/>
        <end position="325"/>
    </location>
</feature>
<dbReference type="InterPro" id="IPR036640">
    <property type="entry name" value="ABC1_TM_sf"/>
</dbReference>
<dbReference type="Gene3D" id="1.20.1560.10">
    <property type="entry name" value="ABC transporter type 1, transmembrane domain"/>
    <property type="match status" value="1"/>
</dbReference>
<dbReference type="InterPro" id="IPR027417">
    <property type="entry name" value="P-loop_NTPase"/>
</dbReference>
<keyword evidence="7 8" id="KW-0472">Membrane</keyword>
<feature type="domain" description="ABC transporter" evidence="9">
    <location>
        <begin position="368"/>
        <end position="605"/>
    </location>
</feature>
<dbReference type="Proteomes" id="UP000254792">
    <property type="component" value="Chromosome"/>
</dbReference>
<evidence type="ECO:0000256" key="7">
    <source>
        <dbReference type="ARBA" id="ARBA00023136"/>
    </source>
</evidence>
<dbReference type="AlphaFoldDB" id="A0A345Z2Q3"/>
<dbReference type="FunFam" id="3.40.50.300:FF:000218">
    <property type="entry name" value="Multidrug ABC transporter ATP-binding protein"/>
    <property type="match status" value="1"/>
</dbReference>
<feature type="transmembrane region" description="Helical" evidence="8">
    <location>
        <begin position="166"/>
        <end position="186"/>
    </location>
</feature>
<dbReference type="GO" id="GO:0005524">
    <property type="term" value="F:ATP binding"/>
    <property type="evidence" value="ECO:0007669"/>
    <property type="project" value="UniProtKB-KW"/>
</dbReference>
<comment type="subcellular location">
    <subcellularLocation>
        <location evidence="1">Cell membrane</location>
        <topology evidence="1">Multi-pass membrane protein</topology>
    </subcellularLocation>
</comment>
<dbReference type="PANTHER" id="PTHR24221:SF654">
    <property type="entry name" value="ATP-BINDING CASSETTE SUB-FAMILY B MEMBER 6"/>
    <property type="match status" value="1"/>
</dbReference>
<accession>A0A345Z2Q3</accession>
<dbReference type="CDD" id="cd07346">
    <property type="entry name" value="ABC_6TM_exporters"/>
    <property type="match status" value="1"/>
</dbReference>
<dbReference type="PROSITE" id="PS00211">
    <property type="entry name" value="ABC_TRANSPORTER_1"/>
    <property type="match status" value="1"/>
</dbReference>
<sequence length="609" mass="69201">MAKFVNDKAFTYSKFKGFLRPIFVAVKKSPWLFTFIVLSVAFDAIAFSFIPKFLQMMIQKVLLTAQHEVDPSVSLTQDLFGWSVTIPWLSWLWVILGIFAFMVACEYFGNYTSALFAKQIEINLRIECLERLVKQDVSYYYDHQLGLIMSRVIGDTEGVGLGLNDFFLNAVYLISMYITTSCLMLTMDVPIALIAISYTMIIFIATWIIFIYYRRAIFVSVDIRQSIDTELTDRLMNVRLVKANGTENYESQRVIENHEPYNKAANKVVRLQTTLQMFNGFAVSILSSIMVISAFLLYSSDPDKVVNLIVGFTTSIFALAAPISYATMTFRGATKAANCAMRLSDIIDPVPLIIPDPNGIKIDKIKEVKFENLGFAYPTKPDRQILPNIDFVFEKNKSYAFVGETGVGKSTFAQLLLRFYDPTQGRVLINGIDLRELHLPNYLSKVGYVEQEPQILYGDIYYNVAYGLENVTNEQIEEACKKAQLDKYVQTLPEKYHTILGEHGLMFSGGQKQRLVIARLFLKDPQLLILDEATSALDNIVEHEIQMELEKLMKNRTSVVIAHKLSTIKNVDQIIVLDKVKGIAQIGSFEELKDVPGRFRKLYLAGLME</sequence>
<keyword evidence="6 8" id="KW-1133">Transmembrane helix</keyword>
<evidence type="ECO:0000256" key="4">
    <source>
        <dbReference type="ARBA" id="ARBA00022741"/>
    </source>
</evidence>
<evidence type="ECO:0000256" key="3">
    <source>
        <dbReference type="ARBA" id="ARBA00022692"/>
    </source>
</evidence>
<dbReference type="OrthoDB" id="9763744at2"/>
<organism evidence="11 12">
    <name type="scientific">Spiroplasma alleghenense</name>
    <dbReference type="NCBI Taxonomy" id="216931"/>
    <lineage>
        <taxon>Bacteria</taxon>
        <taxon>Bacillati</taxon>
        <taxon>Mycoplasmatota</taxon>
        <taxon>Mollicutes</taxon>
        <taxon>Entomoplasmatales</taxon>
        <taxon>Spiroplasmataceae</taxon>
        <taxon>Spiroplasma</taxon>
    </lineage>
</organism>
<evidence type="ECO:0000256" key="8">
    <source>
        <dbReference type="SAM" id="Phobius"/>
    </source>
</evidence>
<feature type="transmembrane region" description="Helical" evidence="8">
    <location>
        <begin position="88"/>
        <end position="109"/>
    </location>
</feature>
<keyword evidence="4" id="KW-0547">Nucleotide-binding</keyword>
<evidence type="ECO:0000256" key="5">
    <source>
        <dbReference type="ARBA" id="ARBA00022840"/>
    </source>
</evidence>
<protein>
    <submittedName>
        <fullName evidence="11">ABC transporter ATP-binding protein</fullName>
    </submittedName>
</protein>
<feature type="domain" description="ABC transmembrane type-1" evidence="10">
    <location>
        <begin position="35"/>
        <end position="345"/>
    </location>
</feature>
<evidence type="ECO:0000313" key="11">
    <source>
        <dbReference type="EMBL" id="AXK50882.1"/>
    </source>
</evidence>
<evidence type="ECO:0000256" key="1">
    <source>
        <dbReference type="ARBA" id="ARBA00004651"/>
    </source>
</evidence>
<dbReference type="SUPFAM" id="SSF90123">
    <property type="entry name" value="ABC transporter transmembrane region"/>
    <property type="match status" value="1"/>
</dbReference>
<dbReference type="InterPro" id="IPR039421">
    <property type="entry name" value="Type_1_exporter"/>
</dbReference>
<evidence type="ECO:0000256" key="2">
    <source>
        <dbReference type="ARBA" id="ARBA00005417"/>
    </source>
</evidence>
<feature type="transmembrane region" description="Helical" evidence="8">
    <location>
        <begin position="30"/>
        <end position="50"/>
    </location>
</feature>
<dbReference type="GO" id="GO:0005886">
    <property type="term" value="C:plasma membrane"/>
    <property type="evidence" value="ECO:0007669"/>
    <property type="project" value="UniProtKB-SubCell"/>
</dbReference>
<keyword evidence="12" id="KW-1185">Reference proteome</keyword>
<dbReference type="GO" id="GO:0140359">
    <property type="term" value="F:ABC-type transporter activity"/>
    <property type="evidence" value="ECO:0007669"/>
    <property type="project" value="InterPro"/>
</dbReference>
<proteinExistence type="inferred from homology"/>
<evidence type="ECO:0000256" key="6">
    <source>
        <dbReference type="ARBA" id="ARBA00022989"/>
    </source>
</evidence>
<dbReference type="PROSITE" id="PS50929">
    <property type="entry name" value="ABC_TM1F"/>
    <property type="match status" value="1"/>
</dbReference>
<dbReference type="Gene3D" id="3.40.50.300">
    <property type="entry name" value="P-loop containing nucleotide triphosphate hydrolases"/>
    <property type="match status" value="1"/>
</dbReference>
<dbReference type="SMART" id="SM00382">
    <property type="entry name" value="AAA"/>
    <property type="match status" value="1"/>
</dbReference>
<dbReference type="RefSeq" id="WP_115557802.1">
    <property type="nucleotide sequence ID" value="NZ_CP031376.1"/>
</dbReference>
<dbReference type="PROSITE" id="PS50893">
    <property type="entry name" value="ABC_TRANSPORTER_2"/>
    <property type="match status" value="1"/>
</dbReference>
<name>A0A345Z2Q3_9MOLU</name>
<comment type="similarity">
    <text evidence="2">Belongs to the ABC transporter superfamily.</text>
</comment>
<gene>
    <name evidence="11" type="ORF">SALLE_v1c02060</name>
</gene>
<dbReference type="PANTHER" id="PTHR24221">
    <property type="entry name" value="ATP-BINDING CASSETTE SUB-FAMILY B"/>
    <property type="match status" value="1"/>
</dbReference>
<dbReference type="InterPro" id="IPR011527">
    <property type="entry name" value="ABC1_TM_dom"/>
</dbReference>
<dbReference type="InterPro" id="IPR017871">
    <property type="entry name" value="ABC_transporter-like_CS"/>
</dbReference>
<dbReference type="GO" id="GO:0016887">
    <property type="term" value="F:ATP hydrolysis activity"/>
    <property type="evidence" value="ECO:0007669"/>
    <property type="project" value="InterPro"/>
</dbReference>
<feature type="transmembrane region" description="Helical" evidence="8">
    <location>
        <begin position="192"/>
        <end position="213"/>
    </location>
</feature>
<dbReference type="InterPro" id="IPR003593">
    <property type="entry name" value="AAA+_ATPase"/>
</dbReference>
<evidence type="ECO:0000313" key="12">
    <source>
        <dbReference type="Proteomes" id="UP000254792"/>
    </source>
</evidence>
<feature type="transmembrane region" description="Helical" evidence="8">
    <location>
        <begin position="277"/>
        <end position="299"/>
    </location>
</feature>
<dbReference type="KEGG" id="salx:SALLE_v1c02060"/>
<dbReference type="EMBL" id="CP031376">
    <property type="protein sequence ID" value="AXK50882.1"/>
    <property type="molecule type" value="Genomic_DNA"/>
</dbReference>